<keyword evidence="5" id="KW-1185">Reference proteome</keyword>
<feature type="domain" description="Tape measure protein N-terminal" evidence="3">
    <location>
        <begin position="67"/>
        <end position="253"/>
    </location>
</feature>
<feature type="coiled-coil region" evidence="1">
    <location>
        <begin position="624"/>
        <end position="704"/>
    </location>
</feature>
<evidence type="ECO:0000256" key="1">
    <source>
        <dbReference type="SAM" id="Coils"/>
    </source>
</evidence>
<gene>
    <name evidence="4" type="ORF">EG343_11040</name>
</gene>
<feature type="coiled-coil region" evidence="1">
    <location>
        <begin position="1490"/>
        <end position="1549"/>
    </location>
</feature>
<dbReference type="KEGG" id="cnk:EG343_11040"/>
<evidence type="ECO:0000313" key="5">
    <source>
        <dbReference type="Proteomes" id="UP000278288"/>
    </source>
</evidence>
<feature type="compositionally biased region" description="Basic and acidic residues" evidence="2">
    <location>
        <begin position="1373"/>
        <end position="1392"/>
    </location>
</feature>
<evidence type="ECO:0000256" key="2">
    <source>
        <dbReference type="SAM" id="MobiDB-lite"/>
    </source>
</evidence>
<dbReference type="NCBIfam" id="TIGR02675">
    <property type="entry name" value="tape_meas_nterm"/>
    <property type="match status" value="1"/>
</dbReference>
<dbReference type="RefSeq" id="WP_123857820.1">
    <property type="nucleotide sequence ID" value="NZ_CP033923.1"/>
</dbReference>
<accession>A0AAD0YKU5</accession>
<dbReference type="EMBL" id="CP033923">
    <property type="protein sequence ID" value="AZA91125.1"/>
    <property type="molecule type" value="Genomic_DNA"/>
</dbReference>
<dbReference type="Proteomes" id="UP000278288">
    <property type="component" value="Chromosome"/>
</dbReference>
<evidence type="ECO:0000259" key="3">
    <source>
        <dbReference type="Pfam" id="PF20155"/>
    </source>
</evidence>
<dbReference type="Pfam" id="PF20155">
    <property type="entry name" value="TMP_3"/>
    <property type="match status" value="1"/>
</dbReference>
<feature type="coiled-coil region" evidence="1">
    <location>
        <begin position="538"/>
        <end position="565"/>
    </location>
</feature>
<protein>
    <recommendedName>
        <fullName evidence="3">Tape measure protein N-terminal domain-containing protein</fullName>
    </recommendedName>
</protein>
<dbReference type="InterPro" id="IPR013491">
    <property type="entry name" value="Tape_meas_N"/>
</dbReference>
<organism evidence="4 5">
    <name type="scientific">Chryseobacterium nakagawai</name>
    <dbReference type="NCBI Taxonomy" id="1241982"/>
    <lineage>
        <taxon>Bacteria</taxon>
        <taxon>Pseudomonadati</taxon>
        <taxon>Bacteroidota</taxon>
        <taxon>Flavobacteriia</taxon>
        <taxon>Flavobacteriales</taxon>
        <taxon>Weeksellaceae</taxon>
        <taxon>Chryseobacterium group</taxon>
        <taxon>Chryseobacterium</taxon>
    </lineage>
</organism>
<feature type="region of interest" description="Disordered" evidence="2">
    <location>
        <begin position="1369"/>
        <end position="1392"/>
    </location>
</feature>
<evidence type="ECO:0000313" key="4">
    <source>
        <dbReference type="EMBL" id="AZA91125.1"/>
    </source>
</evidence>
<name>A0AAD0YKU5_CHRNA</name>
<feature type="coiled-coil region" evidence="1">
    <location>
        <begin position="331"/>
        <end position="358"/>
    </location>
</feature>
<feature type="region of interest" description="Disordered" evidence="2">
    <location>
        <begin position="1103"/>
        <end position="1122"/>
    </location>
</feature>
<reference evidence="4 5" key="1">
    <citation type="submission" date="2018-11" db="EMBL/GenBank/DDBJ databases">
        <title>Proposal to divide the Flavobacteriaceae and reorganize its genera based on Amino Acid Identity values calculated from whole genome sequences.</title>
        <authorList>
            <person name="Nicholson A.C."/>
            <person name="Gulvik C.A."/>
            <person name="Whitney A.M."/>
            <person name="Humrighouse B.W."/>
            <person name="Bell M."/>
            <person name="Holmes B."/>
            <person name="Steigerwalt A.G."/>
            <person name="Villarma A."/>
            <person name="Sheth M."/>
            <person name="Batra D."/>
            <person name="Pryor J."/>
            <person name="Bernardet J.-F."/>
            <person name="Hugo C."/>
            <person name="Kampfer P."/>
            <person name="Newman J."/>
            <person name="McQuiston J.R."/>
        </authorList>
    </citation>
    <scope>NUCLEOTIDE SEQUENCE [LARGE SCALE GENOMIC DNA]</scope>
    <source>
        <strain evidence="4 5">G0041</strain>
    </source>
</reference>
<proteinExistence type="predicted"/>
<sequence>MTQGALHFDALLSVNNFDQGITRIKNGIREASGLAVKEAQVMDSAFKNLGTAIGGYLSAQTLISFTKEIINVRGEFQKTEIAFSTMLGNADKAKILMGQMVDLAAKTPFSLQDVSAGAKQLLAFQVPANEVVETLTRMGNIAAGLGVPLERINLIYGQVKAKNKLMGQELLQFTEAGIPMLAELAKKFNKTESEISDMVSSGKVGFKDVQDVLFKMTNEGGMFFELMEKQSASLSGQVANLGDTWDQMLNKIGEGSEGVLYKGIEGLTFLVENYQKVLDIIEGLVVAYGAYKAAVIVTSTAQNMGNRTIQSEIALLGISEKMKLGRALVTQRQAEATAREAAAELASTKAKYSSLQADVSGLAVKKQAAIQAGITAAAKAQEARVQLSLARMELSSIQAVGTARQIELAQKRVESAQNTVLATQESASIAGKRALAVATEFNAAKQSLENTAKAVGTAQGALAVATETAQTAAKNANSIATARLTLLTSLRTAATRLATQAQALLNATMLNNPIVLLIAGAVALTYAYLKLRDTSTAASIAEKQLNDERQRSSKLIEELKNKTQELTSVINSDTSTKLQQLEAYKQMQKMYPTLLNSMDLETFKKMGSTEAQKKLNAEMDKFSTQNIQANIEKAKKSIEGYTAKIEELNKILSKRNGDSGIYLEQLEIAKKNLEAQRINLEKYNDEYRQRLENEKLSSMSLSEQKRYWEDQVKLINKEISSLEKSNVKKAEALDKVNNIHSLVKSTSIGLINWNINPLLSQLTRAQTEINKINNAQNGASVDKNKAYWEAQKKAAEDLVASMPTSQKGSPAWTEAERKYREAEAALKKYDLSDKQLLKDQKERARERLKLEKGAEKSFLKGSLARINQEISLREEALERSSGDTVQMRYIDKYGKERYSNEVKSVKAVQDELYELRKNRAEREKLIEVKSFQESIDETKRQIEVRDKLLQLGYSKETVDGMFPEVKDKAFLQYLKDTNTTLEKTSGNEAAENLIKIKKIISEYIGEETFLEVVNKEIDQIKAKFEGNELIDKLEKFKKVYADEMTGENRNVKDLAIDKALKDERQKQQDYYNSFLKDKETFEQRKLIIEARYNDIRKRIQESNVSDAEKVRQTEEANKSESKDISSMSWEMFQKTDAYVKVFGDLEKIGPRTLKKIRDQFKAFIDSEAGNALNPEDLKLYNDALKKLDDQLSKNPFKTITVSLKKYSDEKKKLADIERKHGKSSEEYNSQLQATNLALTGIFETSGQAINGVLGFSSSLSGALSMISEESQQTLKDVEQLVDGISNAVAGYFSGNYGQMAGGIVQMVMSISSLVSGDNARERNIREWQRAVEELKTSYRELQRVIENTAGEKALSDQRKLITNLAEQQQRLRSMREEESNKKKSDKDKVSSYDQQIRDIDMQIADLIDNFKKSVTTTEFKDLSQRIADAIVDGFAQGEDAAKSFDKVVDDVMRNAVKNALQIKILQPAMEKFVDDFYSAMGYGKTDNKANEAIKNQISNLQNELGSTEDRIKYIANLDFNERQWLLGELKELNNKKQELLMKIANLQSQFTSDPLGGAFDGLTPEEIAKLKEGPQSAIKEFAYVWKAFQDSIPALNETANGLKGDIKGITEKTAGALEGQINAMRINVAEGLKIHKASQEIFRNQLQVQSQIEKNTRPIEAMYKEIKEMNSKIKYGAAGIP</sequence>
<keyword evidence="1" id="KW-0175">Coiled coil</keyword>